<dbReference type="InterPro" id="IPR012341">
    <property type="entry name" value="6hp_glycosidase-like_sf"/>
</dbReference>
<dbReference type="GO" id="GO:0005975">
    <property type="term" value="P:carbohydrate metabolic process"/>
    <property type="evidence" value="ECO:0007669"/>
    <property type="project" value="InterPro"/>
</dbReference>
<evidence type="ECO:0000313" key="2">
    <source>
        <dbReference type="EMBL" id="PSO07489.1"/>
    </source>
</evidence>
<dbReference type="PANTHER" id="PTHR42899">
    <property type="entry name" value="SPERMATOGENESIS-ASSOCIATED PROTEIN 20"/>
    <property type="match status" value="1"/>
</dbReference>
<dbReference type="PIRSF" id="PIRSF006402">
    <property type="entry name" value="UCP006402_thioredoxin"/>
    <property type="match status" value="1"/>
</dbReference>
<dbReference type="EMBL" id="NEXF01000242">
    <property type="protein sequence ID" value="PSO07489.1"/>
    <property type="molecule type" value="Genomic_DNA"/>
</dbReference>
<accession>A0A2R6C9B4</accession>
<dbReference type="Gene3D" id="1.50.10.10">
    <property type="match status" value="2"/>
</dbReference>
<dbReference type="InterPro" id="IPR024705">
    <property type="entry name" value="Ssp411"/>
</dbReference>
<comment type="caution">
    <text evidence="2">The sequence shown here is derived from an EMBL/GenBank/DDBJ whole genome shotgun (WGS) entry which is preliminary data.</text>
</comment>
<evidence type="ECO:0000313" key="3">
    <source>
        <dbReference type="Proteomes" id="UP000242015"/>
    </source>
</evidence>
<dbReference type="SUPFAM" id="SSF48208">
    <property type="entry name" value="Six-hairpin glycosidases"/>
    <property type="match status" value="1"/>
</dbReference>
<dbReference type="Proteomes" id="UP000242015">
    <property type="component" value="Unassembled WGS sequence"/>
</dbReference>
<dbReference type="SUPFAM" id="SSF52833">
    <property type="entry name" value="Thioredoxin-like"/>
    <property type="match status" value="1"/>
</dbReference>
<dbReference type="AlphaFoldDB" id="A0A2R6C9B4"/>
<dbReference type="Gene3D" id="3.40.30.10">
    <property type="entry name" value="Glutaredoxin"/>
    <property type="match status" value="1"/>
</dbReference>
<protein>
    <submittedName>
        <fullName evidence="2">Thioredoxin domain-containing protein</fullName>
    </submittedName>
</protein>
<proteinExistence type="predicted"/>
<sequence>MSAESERTPNRLINEKSPYLQQHAYNPVDWYPWCEEAFERAKREDKPVFLSIGYSTCHWCHVMAEESFEDPEVAKLLNDSFVCIKVDREERPDIDAVYMNVCQLMTGSGGWPLTIIMTPDKKPFFAATYIPKSSRFGMTGLTELVPRIRDLWLNRRSEIFEASESVLAALRSTSSPTSKPTPDERTLRNAYTRLYGEFDETHGGFGLQPKFPMTHRVSFLLRYYKRYGDRGALYMVERTLRRIRYGGVYDQVGFGLHRYSTDQRWMVPHFEKMLYDQAAASLAYTEAFQATGDHFYLDVVREIFEFTRRELGSDLGGFFTALDADSEGVEGKFYLWSWEELSSYLTESQLRLLREYYGVREEGNIEAAESLGKVNILHAERSVEEYAQERGLDPIRVRGELESIRRTLFELRSKRVRPHRDEKILADMNGYMVAALAKGSSVMGSKEYLDAAERAAHFVLANMKSADGGLHHAYAGGTAYVEGLLSDYAFMVWGLIELYQATFRTDYLKQAITLNEYMLKHFWDSADGGFYMTADNSEETLIRPKEYYDGAVPSGNSVALANLLRLSRMTGNTTYEEKAYALLRSVGAQLEANPEGFTQLLCALDFALGPSHEVVIVGERKTHAASNFLGELRKRFIPNHVIILKEPHDDEILELCTYTKDMGGAGRETLVYVCTNYSCNMPTNSVEEALRQLGEKVV</sequence>
<evidence type="ECO:0000259" key="1">
    <source>
        <dbReference type="Pfam" id="PF03190"/>
    </source>
</evidence>
<dbReference type="Pfam" id="PF03190">
    <property type="entry name" value="Thioredox_DsbH"/>
    <property type="match status" value="1"/>
</dbReference>
<dbReference type="InterPro" id="IPR036249">
    <property type="entry name" value="Thioredoxin-like_sf"/>
</dbReference>
<dbReference type="PANTHER" id="PTHR42899:SF1">
    <property type="entry name" value="SPERMATOGENESIS-ASSOCIATED PROTEIN 20"/>
    <property type="match status" value="1"/>
</dbReference>
<name>A0A2R6C9B4_9ARCH</name>
<reference evidence="2 3" key="1">
    <citation type="submission" date="2017-04" db="EMBL/GenBank/DDBJ databases">
        <title>Novel microbial lineages endemic to geothermal iron-oxide mats fill important gaps in the evolutionary history of Archaea.</title>
        <authorList>
            <person name="Jay Z.J."/>
            <person name="Beam J.P."/>
            <person name="Dlakic M."/>
            <person name="Rusch D.B."/>
            <person name="Kozubal M.A."/>
            <person name="Inskeep W.P."/>
        </authorList>
    </citation>
    <scope>NUCLEOTIDE SEQUENCE [LARGE SCALE GENOMIC DNA]</scope>
    <source>
        <strain evidence="2">BE_D</strain>
    </source>
</reference>
<gene>
    <name evidence="2" type="ORF">B9Q04_10625</name>
</gene>
<dbReference type="InterPro" id="IPR004879">
    <property type="entry name" value="Ssp411-like_TRX"/>
</dbReference>
<organism evidence="2 3">
    <name type="scientific">Candidatus Marsarchaeota G2 archaeon BE_D</name>
    <dbReference type="NCBI Taxonomy" id="1978158"/>
    <lineage>
        <taxon>Archaea</taxon>
        <taxon>Candidatus Marsarchaeota</taxon>
        <taxon>Candidatus Marsarchaeota group 2</taxon>
    </lineage>
</organism>
<dbReference type="CDD" id="cd02955">
    <property type="entry name" value="SSP411"/>
    <property type="match status" value="1"/>
</dbReference>
<feature type="domain" description="Spermatogenesis-associated protein 20-like TRX" evidence="1">
    <location>
        <begin position="9"/>
        <end position="170"/>
    </location>
</feature>
<dbReference type="InterPro" id="IPR008928">
    <property type="entry name" value="6-hairpin_glycosidase_sf"/>
</dbReference>